<name>A0A6I4WE14_9ACTN</name>
<proteinExistence type="predicted"/>
<evidence type="ECO:0000313" key="3">
    <source>
        <dbReference type="Proteomes" id="UP000431901"/>
    </source>
</evidence>
<dbReference type="SUPFAM" id="SSF75304">
    <property type="entry name" value="Amidase signature (AS) enzymes"/>
    <property type="match status" value="1"/>
</dbReference>
<gene>
    <name evidence="2" type="ORF">GQ466_25075</name>
</gene>
<keyword evidence="2" id="KW-0378">Hydrolase</keyword>
<dbReference type="NCBIfam" id="NF006043">
    <property type="entry name" value="PRK08186.1"/>
    <property type="match status" value="1"/>
</dbReference>
<dbReference type="InterPro" id="IPR023631">
    <property type="entry name" value="Amidase_dom"/>
</dbReference>
<reference evidence="2 3" key="1">
    <citation type="submission" date="2019-12" db="EMBL/GenBank/DDBJ databases">
        <title>Nocardia macrotermitis sp. nov. and Nocardia aurantia sp. nov., isolated from the gut of the fungus growing-termite Macrotermes natalensis.</title>
        <authorList>
            <person name="Christine B."/>
            <person name="Rene B."/>
        </authorList>
    </citation>
    <scope>NUCLEOTIDE SEQUENCE [LARGE SCALE GENOMIC DNA]</scope>
    <source>
        <strain evidence="2 3">DSM 102126</strain>
    </source>
</reference>
<dbReference type="InterPro" id="IPR036928">
    <property type="entry name" value="AS_sf"/>
</dbReference>
<sequence>MNIPDLTARYRAGTDPATIVHATYDRIDARGDDHVWITLRSRADVLADAAALTRRWPDPATRPPLWGVPFGVKDSLDVAGIPTTVACPAYAYVPDRTAPLVRRLLDGGALLVGKTNLDQFATGLSGMRSPYGTPESPLVPGLVCGGSSSGSAVAVGAGLVPFAVATDTAGSGRVPAVLTGTVGFKPTRGLVSTLGLVPACESIDCASVIARTVADACAVLSVMAGPEPGDPWSRDFPGPGAVPADTGPLRVGVPDHPEFHGDAAAAAGFGDAVARLDALGHTAVPVDLRPFLAAGRLLYDGPWVAERLAVFGDFLADHGDDLHPVTRRVLSTGGSLTAVDAFRGLHRLQTLKAATRPVWDAVDVLAVPTVPTTFTRAEMAADPIGRNTVLGHYTMFANLLDLAAVAVPAGTTATGRPHGVTFLGPAGSDAVIAGAAAGFTGETARHNAVAVTPHAG</sequence>
<protein>
    <submittedName>
        <fullName evidence="2">Allophanate hydrolase</fullName>
        <ecNumber evidence="2">3.5.1.54</ecNumber>
    </submittedName>
</protein>
<dbReference type="GO" id="GO:0004039">
    <property type="term" value="F:allophanate hydrolase activity"/>
    <property type="evidence" value="ECO:0007669"/>
    <property type="project" value="UniProtKB-EC"/>
</dbReference>
<dbReference type="Gene3D" id="1.20.58.1700">
    <property type="match status" value="1"/>
</dbReference>
<dbReference type="OrthoDB" id="182039at2"/>
<organism evidence="2 3">
    <name type="scientific">Actinomadura rayongensis</name>
    <dbReference type="NCBI Taxonomy" id="1429076"/>
    <lineage>
        <taxon>Bacteria</taxon>
        <taxon>Bacillati</taxon>
        <taxon>Actinomycetota</taxon>
        <taxon>Actinomycetes</taxon>
        <taxon>Streptosporangiales</taxon>
        <taxon>Thermomonosporaceae</taxon>
        <taxon>Actinomadura</taxon>
    </lineage>
</organism>
<keyword evidence="3" id="KW-1185">Reference proteome</keyword>
<evidence type="ECO:0000313" key="2">
    <source>
        <dbReference type="EMBL" id="MXQ67293.1"/>
    </source>
</evidence>
<feature type="domain" description="Amidase" evidence="1">
    <location>
        <begin position="19"/>
        <end position="430"/>
    </location>
</feature>
<dbReference type="InterPro" id="IPR000120">
    <property type="entry name" value="Amidase"/>
</dbReference>
<dbReference type="EMBL" id="WUTW01000006">
    <property type="protein sequence ID" value="MXQ67293.1"/>
    <property type="molecule type" value="Genomic_DNA"/>
</dbReference>
<dbReference type="AlphaFoldDB" id="A0A6I4WE14"/>
<dbReference type="EC" id="3.5.1.54" evidence="2"/>
<dbReference type="Pfam" id="PF01425">
    <property type="entry name" value="Amidase"/>
    <property type="match status" value="1"/>
</dbReference>
<dbReference type="Proteomes" id="UP000431901">
    <property type="component" value="Unassembled WGS sequence"/>
</dbReference>
<accession>A0A6I4WE14</accession>
<comment type="caution">
    <text evidence="2">The sequence shown here is derived from an EMBL/GenBank/DDBJ whole genome shotgun (WGS) entry which is preliminary data.</text>
</comment>
<evidence type="ECO:0000259" key="1">
    <source>
        <dbReference type="Pfam" id="PF01425"/>
    </source>
</evidence>
<dbReference type="Gene3D" id="3.90.1300.10">
    <property type="entry name" value="Amidase signature (AS) domain"/>
    <property type="match status" value="1"/>
</dbReference>
<dbReference type="PANTHER" id="PTHR11895:SF169">
    <property type="entry name" value="GLUTAMYL-TRNA(GLN) AMIDOTRANSFERASE"/>
    <property type="match status" value="1"/>
</dbReference>
<dbReference type="PANTHER" id="PTHR11895">
    <property type="entry name" value="TRANSAMIDASE"/>
    <property type="match status" value="1"/>
</dbReference>
<dbReference type="RefSeq" id="WP_161105470.1">
    <property type="nucleotide sequence ID" value="NZ_JBHLYI010000025.1"/>
</dbReference>